<evidence type="ECO:0000256" key="5">
    <source>
        <dbReference type="ARBA" id="ARBA00022723"/>
    </source>
</evidence>
<reference evidence="12 13" key="1">
    <citation type="submission" date="2012-05" db="EMBL/GenBank/DDBJ databases">
        <title>Finished chromosome of genome of Oscillatoria sp. PCC 7112.</title>
        <authorList>
            <consortium name="US DOE Joint Genome Institute"/>
            <person name="Gugger M."/>
            <person name="Coursin T."/>
            <person name="Rippka R."/>
            <person name="Tandeau De Marsac N."/>
            <person name="Huntemann M."/>
            <person name="Wei C.-L."/>
            <person name="Han J."/>
            <person name="Detter J.C."/>
            <person name="Han C."/>
            <person name="Tapia R."/>
            <person name="Davenport K."/>
            <person name="Daligault H."/>
            <person name="Erkkila T."/>
            <person name="Gu W."/>
            <person name="Munk A.C.C."/>
            <person name="Teshima H."/>
            <person name="Xu Y."/>
            <person name="Chain P."/>
            <person name="Chen A."/>
            <person name="Krypides N."/>
            <person name="Mavromatis K."/>
            <person name="Markowitz V."/>
            <person name="Szeto E."/>
            <person name="Ivanova N."/>
            <person name="Mikhailova N."/>
            <person name="Ovchinnikova G."/>
            <person name="Pagani I."/>
            <person name="Pati A."/>
            <person name="Goodwin L."/>
            <person name="Peters L."/>
            <person name="Pitluck S."/>
            <person name="Woyke T."/>
            <person name="Kerfeld C."/>
        </authorList>
    </citation>
    <scope>NUCLEOTIDE SEQUENCE [LARGE SCALE GENOMIC DNA]</scope>
    <source>
        <strain evidence="12 13">PCC 7112</strain>
    </source>
</reference>
<sequence>MTVAGDRLTNFPDSECAGGADGISWDWQSSEGLPYLTCSLLSRWSHGFFTRDFSPQGPIDLTEVLEPGAKVYRLQQVHGNAVLKTTELSPVAAPGPETAASSYAEADGLVAERELEALWVCSADCVPVLIADDRTGLVAAVHAGWRGTAAKILPEAIAQLVAQGSQLENLKIAMGPAIAGEVYQVSVEVAAELGATIAPLSAVSATADGMLEFLHQLPETPVLADPEPGKVRLDVRLCNALQLQQLGIDLSQVAIAPFCTYSDSARFFSYRRDRLKKVQWSGIVSASRTSSF</sequence>
<evidence type="ECO:0000256" key="10">
    <source>
        <dbReference type="ARBA" id="ARBA00049893"/>
    </source>
</evidence>
<keyword evidence="6" id="KW-0378">Hydrolase</keyword>
<dbReference type="PATRIC" id="fig|179408.3.peg.3688"/>
<evidence type="ECO:0000256" key="1">
    <source>
        <dbReference type="ARBA" id="ARBA00000553"/>
    </source>
</evidence>
<dbReference type="Proteomes" id="UP000010478">
    <property type="component" value="Chromosome"/>
</dbReference>
<keyword evidence="13" id="KW-1185">Reference proteome</keyword>
<dbReference type="Pfam" id="PF02578">
    <property type="entry name" value="Cu-oxidase_4"/>
    <property type="match status" value="1"/>
</dbReference>
<organism evidence="12 13">
    <name type="scientific">Phormidium nigroviride PCC 7112</name>
    <dbReference type="NCBI Taxonomy" id="179408"/>
    <lineage>
        <taxon>Bacteria</taxon>
        <taxon>Bacillati</taxon>
        <taxon>Cyanobacteriota</taxon>
        <taxon>Cyanophyceae</taxon>
        <taxon>Oscillatoriophycideae</taxon>
        <taxon>Oscillatoriales</taxon>
        <taxon>Oscillatoriaceae</taxon>
        <taxon>Phormidium</taxon>
    </lineage>
</organism>
<keyword evidence="7" id="KW-0862">Zinc</keyword>
<dbReference type="EMBL" id="CP003614">
    <property type="protein sequence ID" value="AFZ07398.1"/>
    <property type="molecule type" value="Genomic_DNA"/>
</dbReference>
<protein>
    <recommendedName>
        <fullName evidence="11">Purine nucleoside phosphorylase</fullName>
    </recommendedName>
</protein>
<dbReference type="STRING" id="179408.Osc7112_3002"/>
<dbReference type="InterPro" id="IPR011324">
    <property type="entry name" value="Cytotoxic_necrot_fac-like_cat"/>
</dbReference>
<keyword evidence="4" id="KW-0808">Transferase</keyword>
<dbReference type="OrthoDB" id="4279at2"/>
<evidence type="ECO:0000313" key="12">
    <source>
        <dbReference type="EMBL" id="AFZ07398.1"/>
    </source>
</evidence>
<dbReference type="PANTHER" id="PTHR30616:SF2">
    <property type="entry name" value="PURINE NUCLEOSIDE PHOSPHORYLASE LACC1"/>
    <property type="match status" value="1"/>
</dbReference>
<comment type="catalytic activity">
    <reaction evidence="10">
        <text>S-methyl-5'-thioadenosine + phosphate = 5-(methylsulfanyl)-alpha-D-ribose 1-phosphate + adenine</text>
        <dbReference type="Rhea" id="RHEA:11852"/>
        <dbReference type="ChEBI" id="CHEBI:16708"/>
        <dbReference type="ChEBI" id="CHEBI:17509"/>
        <dbReference type="ChEBI" id="CHEBI:43474"/>
        <dbReference type="ChEBI" id="CHEBI:58533"/>
        <dbReference type="EC" id="2.4.2.28"/>
    </reaction>
    <physiologicalReaction direction="left-to-right" evidence="10">
        <dbReference type="Rhea" id="RHEA:11853"/>
    </physiologicalReaction>
</comment>
<evidence type="ECO:0000256" key="9">
    <source>
        <dbReference type="ARBA" id="ARBA00048968"/>
    </source>
</evidence>
<dbReference type="GO" id="GO:0016787">
    <property type="term" value="F:hydrolase activity"/>
    <property type="evidence" value="ECO:0007669"/>
    <property type="project" value="UniProtKB-KW"/>
</dbReference>
<dbReference type="NCBIfam" id="TIGR00726">
    <property type="entry name" value="peptidoglycan editing factor PgeF"/>
    <property type="match status" value="1"/>
</dbReference>
<dbReference type="InterPro" id="IPR003730">
    <property type="entry name" value="Cu_polyphenol_OxRdtase"/>
</dbReference>
<evidence type="ECO:0000256" key="4">
    <source>
        <dbReference type="ARBA" id="ARBA00022679"/>
    </source>
</evidence>
<dbReference type="RefSeq" id="WP_015176678.1">
    <property type="nucleotide sequence ID" value="NC_019729.1"/>
</dbReference>
<name>K9VH28_9CYAN</name>
<comment type="catalytic activity">
    <reaction evidence="1">
        <text>inosine + phosphate = alpha-D-ribose 1-phosphate + hypoxanthine</text>
        <dbReference type="Rhea" id="RHEA:27646"/>
        <dbReference type="ChEBI" id="CHEBI:17368"/>
        <dbReference type="ChEBI" id="CHEBI:17596"/>
        <dbReference type="ChEBI" id="CHEBI:43474"/>
        <dbReference type="ChEBI" id="CHEBI:57720"/>
        <dbReference type="EC" id="2.4.2.1"/>
    </reaction>
    <physiologicalReaction direction="left-to-right" evidence="1">
        <dbReference type="Rhea" id="RHEA:27647"/>
    </physiologicalReaction>
</comment>
<dbReference type="GO" id="GO:0017061">
    <property type="term" value="F:S-methyl-5-thioadenosine phosphorylase activity"/>
    <property type="evidence" value="ECO:0007669"/>
    <property type="project" value="UniProtKB-EC"/>
</dbReference>
<evidence type="ECO:0000256" key="8">
    <source>
        <dbReference type="ARBA" id="ARBA00047989"/>
    </source>
</evidence>
<dbReference type="PANTHER" id="PTHR30616">
    <property type="entry name" value="UNCHARACTERIZED PROTEIN YFIH"/>
    <property type="match status" value="1"/>
</dbReference>
<dbReference type="KEGG" id="oni:Osc7112_3002"/>
<evidence type="ECO:0000256" key="11">
    <source>
        <dbReference type="RuleBase" id="RU361274"/>
    </source>
</evidence>
<evidence type="ECO:0000256" key="2">
    <source>
        <dbReference type="ARBA" id="ARBA00003215"/>
    </source>
</evidence>
<dbReference type="GO" id="GO:0005507">
    <property type="term" value="F:copper ion binding"/>
    <property type="evidence" value="ECO:0007669"/>
    <property type="project" value="TreeGrafter"/>
</dbReference>
<dbReference type="Gene3D" id="3.60.140.10">
    <property type="entry name" value="CNF1/YfiH-like putative cysteine hydrolases"/>
    <property type="match status" value="1"/>
</dbReference>
<dbReference type="AlphaFoldDB" id="K9VH28"/>
<dbReference type="InterPro" id="IPR038371">
    <property type="entry name" value="Cu_polyphenol_OxRdtase_sf"/>
</dbReference>
<evidence type="ECO:0000313" key="13">
    <source>
        <dbReference type="Proteomes" id="UP000010478"/>
    </source>
</evidence>
<dbReference type="HOGENOM" id="CLU_065784_2_0_3"/>
<gene>
    <name evidence="12" type="ORF">Osc7112_3002</name>
</gene>
<evidence type="ECO:0000256" key="7">
    <source>
        <dbReference type="ARBA" id="ARBA00022833"/>
    </source>
</evidence>
<evidence type="ECO:0000256" key="3">
    <source>
        <dbReference type="ARBA" id="ARBA00007353"/>
    </source>
</evidence>
<evidence type="ECO:0000256" key="6">
    <source>
        <dbReference type="ARBA" id="ARBA00022801"/>
    </source>
</evidence>
<proteinExistence type="inferred from homology"/>
<dbReference type="SUPFAM" id="SSF64438">
    <property type="entry name" value="CNF1/YfiH-like putative cysteine hydrolases"/>
    <property type="match status" value="1"/>
</dbReference>
<accession>K9VH28</accession>
<comment type="function">
    <text evidence="2">Purine nucleoside enzyme that catalyzes the phosphorolysis of adenosine and inosine nucleosides, yielding D-ribose 1-phosphate and the respective free bases, adenine and hypoxanthine. Also catalyzes the phosphorolysis of S-methyl-5'-thioadenosine into adenine and S-methyl-5-thio-alpha-D-ribose 1-phosphate. Also has adenosine deaminase activity.</text>
</comment>
<keyword evidence="5" id="KW-0479">Metal-binding</keyword>
<dbReference type="eggNOG" id="COG1496">
    <property type="taxonomic scope" value="Bacteria"/>
</dbReference>
<dbReference type="CDD" id="cd16833">
    <property type="entry name" value="YfiH"/>
    <property type="match status" value="1"/>
</dbReference>
<comment type="catalytic activity">
    <reaction evidence="9">
        <text>adenosine + phosphate = alpha-D-ribose 1-phosphate + adenine</text>
        <dbReference type="Rhea" id="RHEA:27642"/>
        <dbReference type="ChEBI" id="CHEBI:16335"/>
        <dbReference type="ChEBI" id="CHEBI:16708"/>
        <dbReference type="ChEBI" id="CHEBI:43474"/>
        <dbReference type="ChEBI" id="CHEBI:57720"/>
        <dbReference type="EC" id="2.4.2.1"/>
    </reaction>
    <physiologicalReaction direction="left-to-right" evidence="9">
        <dbReference type="Rhea" id="RHEA:27643"/>
    </physiologicalReaction>
</comment>
<comment type="catalytic activity">
    <reaction evidence="8">
        <text>adenosine + H2O + H(+) = inosine + NH4(+)</text>
        <dbReference type="Rhea" id="RHEA:24408"/>
        <dbReference type="ChEBI" id="CHEBI:15377"/>
        <dbReference type="ChEBI" id="CHEBI:15378"/>
        <dbReference type="ChEBI" id="CHEBI:16335"/>
        <dbReference type="ChEBI" id="CHEBI:17596"/>
        <dbReference type="ChEBI" id="CHEBI:28938"/>
        <dbReference type="EC" id="3.5.4.4"/>
    </reaction>
    <physiologicalReaction direction="left-to-right" evidence="8">
        <dbReference type="Rhea" id="RHEA:24409"/>
    </physiologicalReaction>
</comment>
<comment type="similarity">
    <text evidence="3 11">Belongs to the purine nucleoside phosphorylase YfiH/LACC1 family.</text>
</comment>